<keyword evidence="1" id="KW-1133">Transmembrane helix</keyword>
<name>A0A9J6ZHB7_9BACL</name>
<evidence type="ECO:0000313" key="3">
    <source>
        <dbReference type="Proteomes" id="UP001056756"/>
    </source>
</evidence>
<feature type="transmembrane region" description="Helical" evidence="1">
    <location>
        <begin position="102"/>
        <end position="121"/>
    </location>
</feature>
<dbReference type="EMBL" id="CP097899">
    <property type="protein sequence ID" value="URN95415.1"/>
    <property type="molecule type" value="Genomic_DNA"/>
</dbReference>
<keyword evidence="1" id="KW-0812">Transmembrane</keyword>
<organism evidence="2 3">
    <name type="scientific">Candidatus Pristimantibacillus lignocellulolyticus</name>
    <dbReference type="NCBI Taxonomy" id="2994561"/>
    <lineage>
        <taxon>Bacteria</taxon>
        <taxon>Bacillati</taxon>
        <taxon>Bacillota</taxon>
        <taxon>Bacilli</taxon>
        <taxon>Bacillales</taxon>
        <taxon>Paenibacillaceae</taxon>
        <taxon>Candidatus Pristimantibacillus</taxon>
    </lineage>
</organism>
<feature type="transmembrane region" description="Helical" evidence="1">
    <location>
        <begin position="187"/>
        <end position="210"/>
    </location>
</feature>
<reference evidence="2" key="1">
    <citation type="submission" date="2022-05" db="EMBL/GenBank/DDBJ databases">
        <title>Novel bacterial taxa in a minimal lignocellulolytic consortium and its capacity to transform plastics disclosed by genome-resolved metagenomics.</title>
        <authorList>
            <person name="Rodriguez C.A.D."/>
            <person name="Diaz-Garcia L."/>
            <person name="Herrera K."/>
            <person name="Tarazona N.A."/>
            <person name="Sproer C."/>
            <person name="Overmann J."/>
            <person name="Jimenez D.J."/>
        </authorList>
    </citation>
    <scope>NUCLEOTIDE SEQUENCE</scope>
    <source>
        <strain evidence="2">MAG5</strain>
    </source>
</reference>
<feature type="transmembrane region" description="Helical" evidence="1">
    <location>
        <begin position="445"/>
        <end position="464"/>
    </location>
</feature>
<feature type="transmembrane region" description="Helical" evidence="1">
    <location>
        <begin position="128"/>
        <end position="150"/>
    </location>
</feature>
<feature type="transmembrane region" description="Helical" evidence="1">
    <location>
        <begin position="379"/>
        <end position="400"/>
    </location>
</feature>
<feature type="transmembrane region" description="Helical" evidence="1">
    <location>
        <begin position="75"/>
        <end position="96"/>
    </location>
</feature>
<keyword evidence="1" id="KW-0472">Membrane</keyword>
<proteinExistence type="predicted"/>
<feature type="transmembrane region" description="Helical" evidence="1">
    <location>
        <begin position="156"/>
        <end position="175"/>
    </location>
</feature>
<gene>
    <name evidence="2" type="ORF">NAG76_03910</name>
</gene>
<feature type="transmembrane region" description="Helical" evidence="1">
    <location>
        <begin position="12"/>
        <end position="32"/>
    </location>
</feature>
<evidence type="ECO:0000313" key="2">
    <source>
        <dbReference type="EMBL" id="URN95415.1"/>
    </source>
</evidence>
<sequence>MRKLLQVEFAYLIIAASIAIWLLFTKVFIGVADNGDFLRIMGTAGLNYYDALESYEDRFFSYAHINFAYDTILRLFYPSTHIILVVVARFISLIFNETAFDIRYLGAIYVVLLLTAGFIFIKYNKGKSLITAIVIALLMLFIFSDIGYLAYFNSFYGEPVSFVFLLLTLALALMLTKQENPSRKMLVLLFISILFLVCSKTQNAPIGIVFSLLGLRYGWMKMDDLRWRRLAIILSIVTFLISIFMYIAAPKDFKYINIYQTVFFGILNGSPDVEGDLQQLGLPSKLSVLAGTNYFQDDTVIKQDDPSLTADFYNKISHGDVLLFYMMNPARLLGKMEYAAQNSMNIRAFYLGNYEKSEGNPAGAMYFEFSRWSELKRTYIPNTMWFITLFYILYYVVAAYEWLRSNHIRNRIAVELFIVLGLIGMFSFLIPIVGDGQADLSKHLFLFNVIFDMMIASAVIWIVTKVRSTKVDSS</sequence>
<dbReference type="KEGG" id="plig:NAG76_03910"/>
<feature type="transmembrane region" description="Helical" evidence="1">
    <location>
        <begin position="412"/>
        <end position="433"/>
    </location>
</feature>
<protein>
    <submittedName>
        <fullName evidence="2">Uncharacterized protein</fullName>
    </submittedName>
</protein>
<feature type="transmembrane region" description="Helical" evidence="1">
    <location>
        <begin position="230"/>
        <end position="249"/>
    </location>
</feature>
<evidence type="ECO:0000256" key="1">
    <source>
        <dbReference type="SAM" id="Phobius"/>
    </source>
</evidence>
<accession>A0A9J6ZHB7</accession>
<dbReference type="Proteomes" id="UP001056756">
    <property type="component" value="Chromosome"/>
</dbReference>
<dbReference type="AlphaFoldDB" id="A0A9J6ZHB7"/>